<reference evidence="11" key="2">
    <citation type="submission" date="2025-08" db="UniProtKB">
        <authorList>
            <consortium name="RefSeq"/>
        </authorList>
    </citation>
    <scope>IDENTIFICATION</scope>
    <source>
        <tissue evidence="11">Whole sample</tissue>
    </source>
</reference>
<dbReference type="GO" id="GO:0016020">
    <property type="term" value="C:membrane"/>
    <property type="evidence" value="ECO:0007669"/>
    <property type="project" value="UniProtKB-SubCell"/>
</dbReference>
<dbReference type="PRINTS" id="PR00237">
    <property type="entry name" value="GPCRRHODOPSN"/>
</dbReference>
<dbReference type="Gene3D" id="1.20.1070.10">
    <property type="entry name" value="Rhodopsin 7-helix transmembrane proteins"/>
    <property type="match status" value="1"/>
</dbReference>
<name>A0A8B8A8E4_CRAVI</name>
<feature type="transmembrane region" description="Helical" evidence="8">
    <location>
        <begin position="113"/>
        <end position="133"/>
    </location>
</feature>
<dbReference type="Proteomes" id="UP000694844">
    <property type="component" value="Chromosome 1"/>
</dbReference>
<feature type="transmembrane region" description="Helical" evidence="8">
    <location>
        <begin position="79"/>
        <end position="101"/>
    </location>
</feature>
<gene>
    <name evidence="11" type="primary">LOC111099738</name>
</gene>
<dbReference type="InterPro" id="IPR017452">
    <property type="entry name" value="GPCR_Rhodpsn_7TM"/>
</dbReference>
<feature type="transmembrane region" description="Helical" evidence="8">
    <location>
        <begin position="153"/>
        <end position="171"/>
    </location>
</feature>
<evidence type="ECO:0000256" key="8">
    <source>
        <dbReference type="SAM" id="Phobius"/>
    </source>
</evidence>
<evidence type="ECO:0000256" key="1">
    <source>
        <dbReference type="ARBA" id="ARBA00004141"/>
    </source>
</evidence>
<dbReference type="AlphaFoldDB" id="A0A8B8A8E4"/>
<dbReference type="GO" id="GO:0004930">
    <property type="term" value="F:G protein-coupled receptor activity"/>
    <property type="evidence" value="ECO:0007669"/>
    <property type="project" value="UniProtKB-KW"/>
</dbReference>
<proteinExistence type="predicted"/>
<evidence type="ECO:0000256" key="4">
    <source>
        <dbReference type="ARBA" id="ARBA00023040"/>
    </source>
</evidence>
<feature type="domain" description="G-protein coupled receptors family 1 profile" evidence="9">
    <location>
        <begin position="93"/>
        <end position="408"/>
    </location>
</feature>
<dbReference type="PANTHER" id="PTHR24238:SF47">
    <property type="entry name" value="ECDYSTEROIDS_DOPAMINE RECEPTOR-RELATED"/>
    <property type="match status" value="1"/>
</dbReference>
<feature type="transmembrane region" description="Helical" evidence="8">
    <location>
        <begin position="242"/>
        <end position="269"/>
    </location>
</feature>
<dbReference type="CDD" id="cd00637">
    <property type="entry name" value="7tm_classA_rhodopsin-like"/>
    <property type="match status" value="1"/>
</dbReference>
<evidence type="ECO:0000259" key="9">
    <source>
        <dbReference type="PROSITE" id="PS50262"/>
    </source>
</evidence>
<feature type="transmembrane region" description="Helical" evidence="8">
    <location>
        <begin position="192"/>
        <end position="212"/>
    </location>
</feature>
<dbReference type="KEGG" id="cvn:111099738"/>
<dbReference type="SUPFAM" id="SSF81321">
    <property type="entry name" value="Family A G protein-coupled receptor-like"/>
    <property type="match status" value="1"/>
</dbReference>
<dbReference type="GeneID" id="111099738"/>
<keyword evidence="7" id="KW-0807">Transducer</keyword>
<dbReference type="InterPro" id="IPR000276">
    <property type="entry name" value="GPCR_Rhodpsn"/>
</dbReference>
<keyword evidence="2 8" id="KW-0812">Transmembrane</keyword>
<feature type="transmembrane region" description="Helical" evidence="8">
    <location>
        <begin position="386"/>
        <end position="411"/>
    </location>
</feature>
<evidence type="ECO:0000256" key="2">
    <source>
        <dbReference type="ARBA" id="ARBA00022692"/>
    </source>
</evidence>
<keyword evidence="4" id="KW-0297">G-protein coupled receptor</keyword>
<comment type="subcellular location">
    <subcellularLocation>
        <location evidence="1">Membrane</location>
        <topology evidence="1">Multi-pass membrane protein</topology>
    </subcellularLocation>
</comment>
<dbReference type="PANTHER" id="PTHR24238">
    <property type="entry name" value="G-PROTEIN COUPLED RECEPTOR"/>
    <property type="match status" value="1"/>
</dbReference>
<reference evidence="10" key="1">
    <citation type="submission" date="2024-06" db="UniProtKB">
        <authorList>
            <consortium name="RefSeq"/>
        </authorList>
    </citation>
    <scope>NUCLEOTIDE SEQUENCE [LARGE SCALE GENOMIC DNA]</scope>
</reference>
<evidence type="ECO:0000256" key="6">
    <source>
        <dbReference type="ARBA" id="ARBA00023170"/>
    </source>
</evidence>
<keyword evidence="5 8" id="KW-0472">Membrane</keyword>
<protein>
    <submittedName>
        <fullName evidence="11">Uncharacterized protein LOC111099738</fullName>
    </submittedName>
</protein>
<dbReference type="Pfam" id="PF00001">
    <property type="entry name" value="7tm_1"/>
    <property type="match status" value="1"/>
</dbReference>
<feature type="transmembrane region" description="Helical" evidence="8">
    <location>
        <begin position="347"/>
        <end position="374"/>
    </location>
</feature>
<dbReference type="PROSITE" id="PS50262">
    <property type="entry name" value="G_PROTEIN_RECEP_F1_2"/>
    <property type="match status" value="1"/>
</dbReference>
<keyword evidence="6" id="KW-0675">Receptor</keyword>
<evidence type="ECO:0000313" key="10">
    <source>
        <dbReference type="Proteomes" id="UP000694844"/>
    </source>
</evidence>
<evidence type="ECO:0000313" key="11">
    <source>
        <dbReference type="RefSeq" id="XP_022286878.1"/>
    </source>
</evidence>
<evidence type="ECO:0000256" key="5">
    <source>
        <dbReference type="ARBA" id="ARBA00023136"/>
    </source>
</evidence>
<evidence type="ECO:0000256" key="3">
    <source>
        <dbReference type="ARBA" id="ARBA00022989"/>
    </source>
</evidence>
<evidence type="ECO:0000256" key="7">
    <source>
        <dbReference type="ARBA" id="ARBA00023224"/>
    </source>
</evidence>
<sequence>MVSRKEILEGYDKTTSGISLIVNHSLPDHYDKIVQTLNRPLDQAMELGDNSSLWGTQNSSHDRLEALEWDNFVGTDLPIAVFLAILSIVGSVGNGHVFFVYFFRYNASNHRTFVVALSVIDFLACFVAIPFEIVDMRYKYTFTSANTCKTFRYINHCVVLSSGVMLGVIAVERFRKACRPFLKQLSTKGAMMACFGTVLFSVIINIPVIVFYGSAEKEADGLIVHNCQVLQSFRKNKFYKMFYGFLLILSTSIFLICTVMYIFVGRVLYKQMKFRMEAQQTHRGQTQSMIQHEVESESSSVTVSTKDSSSNGGRLSVLRSLSSASANALNRLSSKRKKIGAGRSRRITIMFIVATGVSYVGVFPNSVILIIQAVNKAHYKSLAAQLGVLMGFLLRGYFLSNVTNPIVYSFFDDRFRRELKKVYSRLKCVLRRK</sequence>
<accession>A0A8B8A8E4</accession>
<dbReference type="OrthoDB" id="6157309at2759"/>
<dbReference type="RefSeq" id="XP_022286878.1">
    <property type="nucleotide sequence ID" value="XM_022431170.1"/>
</dbReference>
<keyword evidence="3 8" id="KW-1133">Transmembrane helix</keyword>
<organism evidence="10 11">
    <name type="scientific">Crassostrea virginica</name>
    <name type="common">Eastern oyster</name>
    <dbReference type="NCBI Taxonomy" id="6565"/>
    <lineage>
        <taxon>Eukaryota</taxon>
        <taxon>Metazoa</taxon>
        <taxon>Spiralia</taxon>
        <taxon>Lophotrochozoa</taxon>
        <taxon>Mollusca</taxon>
        <taxon>Bivalvia</taxon>
        <taxon>Autobranchia</taxon>
        <taxon>Pteriomorphia</taxon>
        <taxon>Ostreida</taxon>
        <taxon>Ostreoidea</taxon>
        <taxon>Ostreidae</taxon>
        <taxon>Crassostrea</taxon>
    </lineage>
</organism>
<keyword evidence="10" id="KW-1185">Reference proteome</keyword>